<dbReference type="EMBL" id="CP016774">
    <property type="protein sequence ID" value="ASY17039.1"/>
    <property type="molecule type" value="Genomic_DNA"/>
</dbReference>
<evidence type="ECO:0000259" key="1">
    <source>
        <dbReference type="PROSITE" id="PS50056"/>
    </source>
</evidence>
<organism evidence="2 3">
    <name type="scientific">Candidatus Planktophila versatilis</name>
    <dbReference type="NCBI Taxonomy" id="1884905"/>
    <lineage>
        <taxon>Bacteria</taxon>
        <taxon>Bacillati</taxon>
        <taxon>Actinomycetota</taxon>
        <taxon>Actinomycetes</taxon>
        <taxon>Candidatus Nanopelagicales</taxon>
        <taxon>Candidatus Nanopelagicaceae</taxon>
        <taxon>Candidatus Planktophila</taxon>
    </lineage>
</organism>
<protein>
    <submittedName>
        <fullName evidence="2">Protein-tyrosine phosphatase</fullName>
    </submittedName>
</protein>
<dbReference type="PROSITE" id="PS50056">
    <property type="entry name" value="TYR_PHOSPHATASE_2"/>
    <property type="match status" value="1"/>
</dbReference>
<dbReference type="InterPro" id="IPR029021">
    <property type="entry name" value="Prot-tyrosine_phosphatase-like"/>
</dbReference>
<evidence type="ECO:0000313" key="2">
    <source>
        <dbReference type="EMBL" id="ASY17039.1"/>
    </source>
</evidence>
<dbReference type="Gene3D" id="3.90.190.10">
    <property type="entry name" value="Protein tyrosine phosphatase superfamily"/>
    <property type="match status" value="1"/>
</dbReference>
<dbReference type="Pfam" id="PF00782">
    <property type="entry name" value="DSPc"/>
    <property type="match status" value="1"/>
</dbReference>
<dbReference type="RefSeq" id="WP_095675469.1">
    <property type="nucleotide sequence ID" value="NZ_CP016774.1"/>
</dbReference>
<sequence>MYPLPPLFSEILPNLFMGGTDDDDVIHIPARIYNRRNELPFDAIVTMYELARPAFGGVLEFRYGIPDAAMTDIDLDRLRDAVEFAHARWKEGDRVLIRCQAGLNRSGLVTALVLIKEGHDPAMAIELLRTKRDRDALCNLDFATWIGENALAFLAPAEGVVGHA</sequence>
<accession>A0ABN5BB52</accession>
<proteinExistence type="predicted"/>
<feature type="domain" description="Tyrosine specific protein phosphatases" evidence="1">
    <location>
        <begin position="76"/>
        <end position="132"/>
    </location>
</feature>
<dbReference type="Proteomes" id="UP000217177">
    <property type="component" value="Chromosome"/>
</dbReference>
<evidence type="ECO:0000313" key="3">
    <source>
        <dbReference type="Proteomes" id="UP000217177"/>
    </source>
</evidence>
<dbReference type="InterPro" id="IPR000340">
    <property type="entry name" value="Dual-sp_phosphatase_cat-dom"/>
</dbReference>
<dbReference type="SUPFAM" id="SSF52799">
    <property type="entry name" value="(Phosphotyrosine protein) phosphatases II"/>
    <property type="match status" value="1"/>
</dbReference>
<gene>
    <name evidence="2" type="ORF">A1sIA79_02120</name>
</gene>
<name>A0ABN5BB52_9ACTN</name>
<dbReference type="InterPro" id="IPR000387">
    <property type="entry name" value="Tyr_Pase_dom"/>
</dbReference>
<reference evidence="2 3" key="1">
    <citation type="submission" date="2016-07" db="EMBL/GenBank/DDBJ databases">
        <title>High microdiversification within the ubiquitous acI lineage of Actinobacteria.</title>
        <authorList>
            <person name="Neuenschwander S.M."/>
            <person name="Salcher M."/>
            <person name="Ghai R."/>
            <person name="Pernthaler J."/>
        </authorList>
    </citation>
    <scope>NUCLEOTIDE SEQUENCE [LARGE SCALE GENOMIC DNA]</scope>
    <source>
        <strain evidence="2">MMS-IA-79</strain>
    </source>
</reference>
<keyword evidence="3" id="KW-1185">Reference proteome</keyword>